<dbReference type="PANTHER" id="PTHR30255:SF2">
    <property type="entry name" value="SINGLE-STRANDED-DNA-SPECIFIC EXONUCLEASE RECJ"/>
    <property type="match status" value="1"/>
</dbReference>
<dbReference type="Gene3D" id="3.10.310.30">
    <property type="match status" value="1"/>
</dbReference>
<evidence type="ECO:0000256" key="1">
    <source>
        <dbReference type="ARBA" id="ARBA00005915"/>
    </source>
</evidence>
<evidence type="ECO:0000256" key="2">
    <source>
        <dbReference type="ARBA" id="ARBA00019841"/>
    </source>
</evidence>
<feature type="domain" description="DDH" evidence="6">
    <location>
        <begin position="88"/>
        <end position="245"/>
    </location>
</feature>
<feature type="domain" description="RecJ OB" evidence="8">
    <location>
        <begin position="472"/>
        <end position="574"/>
    </location>
</feature>
<keyword evidence="4" id="KW-0378">Hydrolase</keyword>
<dbReference type="Proteomes" id="UP000315995">
    <property type="component" value="Chromosome"/>
</dbReference>
<dbReference type="Pfam" id="PF02272">
    <property type="entry name" value="DHHA1"/>
    <property type="match status" value="1"/>
</dbReference>
<dbReference type="PANTHER" id="PTHR30255">
    <property type="entry name" value="SINGLE-STRANDED-DNA-SPECIFIC EXONUCLEASE RECJ"/>
    <property type="match status" value="1"/>
</dbReference>
<dbReference type="GO" id="GO:0006310">
    <property type="term" value="P:DNA recombination"/>
    <property type="evidence" value="ECO:0007669"/>
    <property type="project" value="InterPro"/>
</dbReference>
<feature type="domain" description="DHHA1" evidence="7">
    <location>
        <begin position="365"/>
        <end position="455"/>
    </location>
</feature>
<organism evidence="9 10">
    <name type="scientific">Persicimonas caeni</name>
    <dbReference type="NCBI Taxonomy" id="2292766"/>
    <lineage>
        <taxon>Bacteria</taxon>
        <taxon>Deltaproteobacteria</taxon>
        <taxon>Bradymonadales</taxon>
        <taxon>Bradymonadaceae</taxon>
        <taxon>Persicimonas</taxon>
    </lineage>
</organism>
<dbReference type="InterPro" id="IPR004610">
    <property type="entry name" value="RecJ"/>
</dbReference>
<dbReference type="Pfam" id="PF01368">
    <property type="entry name" value="DHH"/>
    <property type="match status" value="1"/>
</dbReference>
<dbReference type="InterPro" id="IPR003156">
    <property type="entry name" value="DHHA1_dom"/>
</dbReference>
<dbReference type="GO" id="GO:0006281">
    <property type="term" value="P:DNA repair"/>
    <property type="evidence" value="ECO:0007669"/>
    <property type="project" value="InterPro"/>
</dbReference>
<dbReference type="InterPro" id="IPR041122">
    <property type="entry name" value="RecJ_OB"/>
</dbReference>
<sequence>MILNSGLPRNPREWVLKRCSSEQCVRLSREFELHPLTARLLVQRGIYEPQAAHDFLNPTLSQMIDPFTMKGMKRAVREMLVALDGGERIVIHGDYDVDGVCSVSVLYTFLRALGANVGYYVPLRDQDGYGLNAQTVRRLAAEGCDLLVTTDCGVSNVEEIKLARDLGLRVVVIDHHSVPEVLPPANAILNPLQIDCDYAFKELAAVGVVFNFVVALRKELRSRGVFRHVPEPDVRDLLDLVALGTIADVVPLVGQNRLYVHHGLDILAQRKRAGVSALLERVSRPESGVNTQTVSFGLAPRLNAAGRLGDASICVELLTTRSYRKALELAKRLEALNGDRQELERGILGSALPQAQSQVDALRKILVVAGVDWPRGVLGIVASRLMDRFHRPTIMVGIEDGEAKGSARSIEGVDILSILDESAELLSTYGGHTSAAGLSFVAENLEELRDSLNEAADRLLDAEPLPKPSVRLDGEVELGSLDDRFVRDLKRLEPFGTGNREPIFLAPQSQASRVRVVGTNHLRARFRDGTGALDGIGFSLAGLEPLLSDSVAIAFSPRYSVFRGRGRLEMHIKDIRSASETIPDRIEQIEH</sequence>
<dbReference type="SUPFAM" id="SSF64182">
    <property type="entry name" value="DHH phosphoesterases"/>
    <property type="match status" value="1"/>
</dbReference>
<protein>
    <recommendedName>
        <fullName evidence="2">Single-stranded-DNA-specific exonuclease RecJ</fullName>
    </recommendedName>
</protein>
<dbReference type="Pfam" id="PF17768">
    <property type="entry name" value="RecJ_OB"/>
    <property type="match status" value="1"/>
</dbReference>
<keyword evidence="10" id="KW-1185">Reference proteome</keyword>
<accession>A0A5B8YJD7</accession>
<dbReference type="OrthoDB" id="9809852at2"/>
<keyword evidence="3" id="KW-0540">Nuclease</keyword>
<dbReference type="EMBL" id="CP041186">
    <property type="protein sequence ID" value="QDG54538.1"/>
    <property type="molecule type" value="Genomic_DNA"/>
</dbReference>
<dbReference type="GO" id="GO:0008409">
    <property type="term" value="F:5'-3' exonuclease activity"/>
    <property type="evidence" value="ECO:0007669"/>
    <property type="project" value="InterPro"/>
</dbReference>
<evidence type="ECO:0000259" key="6">
    <source>
        <dbReference type="Pfam" id="PF01368"/>
    </source>
</evidence>
<dbReference type="AlphaFoldDB" id="A0A4Y6Q1R1"/>
<name>A0A4Y6Q1R1_PERCE</name>
<dbReference type="NCBIfam" id="TIGR00644">
    <property type="entry name" value="recJ"/>
    <property type="match status" value="1"/>
</dbReference>
<dbReference type="InterPro" id="IPR001667">
    <property type="entry name" value="DDH_dom"/>
</dbReference>
<evidence type="ECO:0000259" key="7">
    <source>
        <dbReference type="Pfam" id="PF02272"/>
    </source>
</evidence>
<dbReference type="GO" id="GO:0003676">
    <property type="term" value="F:nucleic acid binding"/>
    <property type="evidence" value="ECO:0007669"/>
    <property type="project" value="InterPro"/>
</dbReference>
<dbReference type="Gene3D" id="3.90.1640.30">
    <property type="match status" value="1"/>
</dbReference>
<comment type="similarity">
    <text evidence="1">Belongs to the RecJ family.</text>
</comment>
<dbReference type="InterPro" id="IPR051673">
    <property type="entry name" value="SSDNA_exonuclease_RecJ"/>
</dbReference>
<evidence type="ECO:0000313" key="9">
    <source>
        <dbReference type="EMBL" id="QDG54538.1"/>
    </source>
</evidence>
<evidence type="ECO:0000256" key="4">
    <source>
        <dbReference type="ARBA" id="ARBA00022801"/>
    </source>
</evidence>
<evidence type="ECO:0000256" key="5">
    <source>
        <dbReference type="ARBA" id="ARBA00022839"/>
    </source>
</evidence>
<evidence type="ECO:0000313" key="10">
    <source>
        <dbReference type="Proteomes" id="UP000315995"/>
    </source>
</evidence>
<keyword evidence="5 9" id="KW-0269">Exonuclease</keyword>
<dbReference type="InterPro" id="IPR038763">
    <property type="entry name" value="DHH_sf"/>
</dbReference>
<evidence type="ECO:0000259" key="8">
    <source>
        <dbReference type="Pfam" id="PF17768"/>
    </source>
</evidence>
<accession>A0A4Y6Q1R1</accession>
<reference evidence="9 10" key="1">
    <citation type="submission" date="2019-06" db="EMBL/GenBank/DDBJ databases">
        <title>Persicimonas caeni gen. nov., sp. nov., a predatory bacterium isolated from solar saltern.</title>
        <authorList>
            <person name="Wang S."/>
        </authorList>
    </citation>
    <scope>NUCLEOTIDE SEQUENCE [LARGE SCALE GENOMIC DNA]</scope>
    <source>
        <strain evidence="9 10">YN101</strain>
    </source>
</reference>
<proteinExistence type="inferred from homology"/>
<gene>
    <name evidence="9" type="primary">recJ</name>
    <name evidence="9" type="ORF">FIV42_28475</name>
</gene>
<evidence type="ECO:0000256" key="3">
    <source>
        <dbReference type="ARBA" id="ARBA00022722"/>
    </source>
</evidence>